<evidence type="ECO:0000256" key="1">
    <source>
        <dbReference type="SAM" id="SignalP"/>
    </source>
</evidence>
<name>A0A923LAA9_9FIRM</name>
<evidence type="ECO:0000259" key="2">
    <source>
        <dbReference type="Pfam" id="PF09084"/>
    </source>
</evidence>
<protein>
    <submittedName>
        <fullName evidence="3">ABC transporter substrate-binding protein</fullName>
    </submittedName>
</protein>
<reference evidence="3" key="1">
    <citation type="submission" date="2020-08" db="EMBL/GenBank/DDBJ databases">
        <title>Genome public.</title>
        <authorList>
            <person name="Liu C."/>
            <person name="Sun Q."/>
        </authorList>
    </citation>
    <scope>NUCLEOTIDE SEQUENCE</scope>
    <source>
        <strain evidence="3">NSJ-68</strain>
    </source>
</reference>
<evidence type="ECO:0000313" key="4">
    <source>
        <dbReference type="Proteomes" id="UP000649345"/>
    </source>
</evidence>
<dbReference type="RefSeq" id="WP_186872674.1">
    <property type="nucleotide sequence ID" value="NZ_JACOOR010000001.1"/>
</dbReference>
<evidence type="ECO:0000313" key="3">
    <source>
        <dbReference type="EMBL" id="MBC5658632.1"/>
    </source>
</evidence>
<dbReference type="PANTHER" id="PTHR30024">
    <property type="entry name" value="ALIPHATIC SULFONATES-BINDING PROTEIN-RELATED"/>
    <property type="match status" value="1"/>
</dbReference>
<feature type="chain" id="PRO_5039577035" evidence="1">
    <location>
        <begin position="22"/>
        <end position="383"/>
    </location>
</feature>
<feature type="signal peptide" evidence="1">
    <location>
        <begin position="1"/>
        <end position="21"/>
    </location>
</feature>
<accession>A0A923LAA9</accession>
<dbReference type="PROSITE" id="PS51257">
    <property type="entry name" value="PROKAR_LIPOPROTEIN"/>
    <property type="match status" value="1"/>
</dbReference>
<comment type="caution">
    <text evidence="3">The sequence shown here is derived from an EMBL/GenBank/DDBJ whole genome shotgun (WGS) entry which is preliminary data.</text>
</comment>
<dbReference type="Proteomes" id="UP000649345">
    <property type="component" value="Unassembled WGS sequence"/>
</dbReference>
<feature type="domain" description="SsuA/THI5-like" evidence="2">
    <location>
        <begin position="134"/>
        <end position="273"/>
    </location>
</feature>
<gene>
    <name evidence="3" type="ORF">H8S44_02370</name>
</gene>
<keyword evidence="1" id="KW-0732">Signal</keyword>
<dbReference type="SUPFAM" id="SSF53850">
    <property type="entry name" value="Periplasmic binding protein-like II"/>
    <property type="match status" value="1"/>
</dbReference>
<proteinExistence type="predicted"/>
<dbReference type="EMBL" id="JACOOR010000001">
    <property type="protein sequence ID" value="MBC5658632.1"/>
    <property type="molecule type" value="Genomic_DNA"/>
</dbReference>
<dbReference type="PANTHER" id="PTHR30024:SF42">
    <property type="entry name" value="ALIPHATIC SULFONATES-BINDING PROTEIN-RELATED"/>
    <property type="match status" value="1"/>
</dbReference>
<organism evidence="3 4">
    <name type="scientific">Anaerosacchariphilus hominis</name>
    <dbReference type="NCBI Taxonomy" id="2763017"/>
    <lineage>
        <taxon>Bacteria</taxon>
        <taxon>Bacillati</taxon>
        <taxon>Bacillota</taxon>
        <taxon>Clostridia</taxon>
        <taxon>Lachnospirales</taxon>
        <taxon>Lachnospiraceae</taxon>
        <taxon>Anaerosacchariphilus</taxon>
    </lineage>
</organism>
<dbReference type="Gene3D" id="3.40.190.10">
    <property type="entry name" value="Periplasmic binding protein-like II"/>
    <property type="match status" value="2"/>
</dbReference>
<dbReference type="AlphaFoldDB" id="A0A923LAA9"/>
<sequence length="383" mass="41576">MKKAIALLLAGTMALSMTACGGGGAADTKADAETTAEASEEVTKLTEGLTPFEERQTLRLGFFTGSPLSYPFLFADKLGAFDALNIDVEYVCFTGGPAMMEANAEWDMASCGLGGLANGLFGYDFSLVDITDYEENLAVFAREGSDIAKSPEDPAAWKGATIVYPAGTTVQAVIAKYLNNMGLTLADVESVNMDNSNALTGFNGGTGDALGCWNAIALSAEDAGHVRITDSGQLGIKMPCGTFAKKDVMENNFDLVVTACTLFHRATEWVYESDDNMQQAADWYLEHCDEEGFLCNEDIALRTMEWYRGPSVDEWIDLYTKTSPDDAGLYTKRELLQAEKDILVGLDFFISEGKYTNEDRTRYLDDQRIDPSVALAAKELLGK</sequence>
<dbReference type="InterPro" id="IPR015168">
    <property type="entry name" value="SsuA/THI5"/>
</dbReference>
<keyword evidence="4" id="KW-1185">Reference proteome</keyword>
<dbReference type="Pfam" id="PF09084">
    <property type="entry name" value="NMT1"/>
    <property type="match status" value="1"/>
</dbReference>